<evidence type="ECO:0000256" key="1">
    <source>
        <dbReference type="SAM" id="MobiDB-lite"/>
    </source>
</evidence>
<feature type="region of interest" description="Disordered" evidence="1">
    <location>
        <begin position="177"/>
        <end position="200"/>
    </location>
</feature>
<proteinExistence type="predicted"/>
<sequence length="447" mass="49288">MPPRLEAAEERVQTLECRVDRLNNDLLNPVQPKVLTSQASLRPTVNIHDKPSEEAVRECREAVGLMLASCWNMKEELTSLEEKMSMRLHDFEAALQAAATANHDAVHDQFAARSHELEALYTRSALCEEGLQHFQRQSSLFSEWKEEASYQLAENLRRLDEVEARVDAIGSGLEELAASRSGPADGTGEEAKANRASSKLSSVLDVDDVQNAQEDPILKSSGTGESKAKRTISKLTSVKSPNFSEEAEAVQAAKEVADKAWGVAKKALMIAEDVRTRMSKGNMSDLPQAPGCWPRRGKIFAPSTGTALQELQLTPASMSKHLCPVHRQQFEPGREVVELQQSSSWDEQSPNHDVPDGDVGKLPSQLAEQTNVMMARVLLQGAQESYGLWHQAPQLEKERFLPPTGGCFRHQSPHSRLSSRNTRPLTAERPQVVQRGGIIRPSTAGPL</sequence>
<dbReference type="EMBL" id="CAJNIZ010048081">
    <property type="protein sequence ID" value="CAE7781518.1"/>
    <property type="molecule type" value="Genomic_DNA"/>
</dbReference>
<feature type="compositionally biased region" description="Polar residues" evidence="1">
    <location>
        <begin position="339"/>
        <end position="348"/>
    </location>
</feature>
<organism evidence="2 3">
    <name type="scientific">Symbiodinium pilosum</name>
    <name type="common">Dinoflagellate</name>
    <dbReference type="NCBI Taxonomy" id="2952"/>
    <lineage>
        <taxon>Eukaryota</taxon>
        <taxon>Sar</taxon>
        <taxon>Alveolata</taxon>
        <taxon>Dinophyceae</taxon>
        <taxon>Suessiales</taxon>
        <taxon>Symbiodiniaceae</taxon>
        <taxon>Symbiodinium</taxon>
    </lineage>
</organism>
<feature type="region of interest" description="Disordered" evidence="1">
    <location>
        <begin position="335"/>
        <end position="355"/>
    </location>
</feature>
<feature type="compositionally biased region" description="Polar residues" evidence="1">
    <location>
        <begin position="414"/>
        <end position="424"/>
    </location>
</feature>
<gene>
    <name evidence="2" type="ORF">SPIL2461_LOCUS23233</name>
</gene>
<dbReference type="OrthoDB" id="441751at2759"/>
<name>A0A812YGZ5_SYMPI</name>
<evidence type="ECO:0000313" key="3">
    <source>
        <dbReference type="Proteomes" id="UP000649617"/>
    </source>
</evidence>
<evidence type="ECO:0000313" key="2">
    <source>
        <dbReference type="EMBL" id="CAE7781518.1"/>
    </source>
</evidence>
<dbReference type="Proteomes" id="UP000649617">
    <property type="component" value="Unassembled WGS sequence"/>
</dbReference>
<keyword evidence="3" id="KW-1185">Reference proteome</keyword>
<feature type="region of interest" description="Disordered" evidence="1">
    <location>
        <begin position="409"/>
        <end position="447"/>
    </location>
</feature>
<reference evidence="2" key="1">
    <citation type="submission" date="2021-02" db="EMBL/GenBank/DDBJ databases">
        <authorList>
            <person name="Dougan E. K."/>
            <person name="Rhodes N."/>
            <person name="Thang M."/>
            <person name="Chan C."/>
        </authorList>
    </citation>
    <scope>NUCLEOTIDE SEQUENCE</scope>
</reference>
<dbReference type="AlphaFoldDB" id="A0A812YGZ5"/>
<protein>
    <submittedName>
        <fullName evidence="2">Uncharacterized protein</fullName>
    </submittedName>
</protein>
<comment type="caution">
    <text evidence="2">The sequence shown here is derived from an EMBL/GenBank/DDBJ whole genome shotgun (WGS) entry which is preliminary data.</text>
</comment>
<accession>A0A812YGZ5</accession>